<dbReference type="InterPro" id="IPR055670">
    <property type="entry name" value="DUF7246"/>
</dbReference>
<organism evidence="2 3">
    <name type="scientific">Mycobacterium phage Taquito</name>
    <dbReference type="NCBI Taxonomy" id="1897500"/>
    <lineage>
        <taxon>Viruses</taxon>
        <taxon>Duplodnaviria</taxon>
        <taxon>Heunggongvirae</taxon>
        <taxon>Uroviricota</taxon>
        <taxon>Caudoviricetes</taxon>
        <taxon>Weiservirinae</taxon>
        <taxon>Fionnbharthvirus</taxon>
        <taxon>Fionnbharthvirus taquito</taxon>
    </lineage>
</organism>
<name>A0A1D8EQ45_9CAUD</name>
<proteinExistence type="predicted"/>
<protein>
    <recommendedName>
        <fullName evidence="1">DUF7246 domain-containing protein</fullName>
    </recommendedName>
</protein>
<evidence type="ECO:0000259" key="1">
    <source>
        <dbReference type="Pfam" id="PF23904"/>
    </source>
</evidence>
<evidence type="ECO:0000313" key="3">
    <source>
        <dbReference type="Proteomes" id="UP000224956"/>
    </source>
</evidence>
<dbReference type="Pfam" id="PF23904">
    <property type="entry name" value="DUF7246"/>
    <property type="match status" value="1"/>
</dbReference>
<reference evidence="2 3" key="1">
    <citation type="submission" date="2016-07" db="EMBL/GenBank/DDBJ databases">
        <authorList>
            <person name="Henderson J.H."/>
            <person name="Agbayani G."/>
            <person name="Akanbi A."/>
            <person name="Allen L."/>
            <person name="Anton T."/>
            <person name="Bauer V."/>
            <person name="Benoit R."/>
            <person name="Bhakta Y."/>
            <person name="Binongcal M.A."/>
            <person name="Bobovsky T."/>
            <person name="Bual H."/>
            <person name="Calley B."/>
            <person name="Clark M."/>
            <person name="Conahan B."/>
            <person name="Cone E."/>
            <person name="Dardis C."/>
            <person name="Fangman M."/>
            <person name="Flatgard B."/>
            <person name="Focht K."/>
            <person name="Geraci K."/>
            <person name="Goodwin B."/>
            <person name="Hanson H."/>
            <person name="Hunt G."/>
            <person name="Hutton S."/>
            <person name="Illback M."/>
            <person name="Jamsa A."/>
            <person name="Konzek B."/>
            <person name="Kraus A."/>
            <person name="Kuenzi M."/>
            <person name="Laird K."/>
            <person name="Lieb M."/>
            <person name="MacKenzie A."/>
            <person name="Maurer K."/>
            <person name="Miera M."/>
            <person name="Mishler B."/>
            <person name="Naughton C."/>
            <person name="Nease R."/>
            <person name="Nelson B."/>
            <person name="Nigg N."/>
            <person name="O'Sullivan K."/>
            <person name="Orion I."/>
            <person name="Peterson C."/>
            <person name="Peterson S."/>
            <person name="Roletto M."/>
            <person name="Rush L."/>
            <person name="Schlatter T."/>
            <person name="Seidl R."/>
            <person name="Sevy E."/>
            <person name="Sonderby V."/>
            <person name="Souers H."/>
            <person name="Syvertson H."/>
            <person name="Taggard K."/>
            <person name="Takasugi J."/>
            <person name="Tietge S."/>
            <person name="Vasquez C."/>
            <person name="Velasco R."/>
            <person name="Virk M."/>
            <person name="Vologdin S."/>
            <person name="Wing S."/>
            <person name="Winslow J."/>
            <person name="Young E."/>
            <person name="Cunanan N."/>
            <person name="Dasiuk E."/>
            <person name="Fudge K."/>
            <person name="Murphy A."/>
            <person name="Poxleitner M.K."/>
            <person name="Ettinger A.-S.H."/>
            <person name="Anders K.R."/>
            <person name="Schaff J.E."/>
            <person name="Dashiell C.L."/>
            <person name="Macialek J.A."/>
            <person name="Braun M.A."/>
            <person name="Delesalle V.A."/>
            <person name="Hughes L.E."/>
            <person name="Ware V.C."/>
            <person name="Bradley K.W."/>
            <person name="Barker L.P."/>
            <person name="Asai D.J."/>
            <person name="Bowman C.A."/>
            <person name="Russell D.A."/>
            <person name="Pope W.H."/>
            <person name="Jacobs-Sera D."/>
            <person name="Hendrix R.W."/>
            <person name="Hatfull G.F."/>
        </authorList>
    </citation>
    <scope>NUCLEOTIDE SEQUENCE [LARGE SCALE GENOMIC DNA]</scope>
</reference>
<dbReference type="EMBL" id="KX621007">
    <property type="protein sequence ID" value="AOT23160.1"/>
    <property type="molecule type" value="Genomic_DNA"/>
</dbReference>
<dbReference type="Proteomes" id="UP000224956">
    <property type="component" value="Segment"/>
</dbReference>
<sequence length="99" mass="10916">MSTTSFKEARQRVLSAAAGAACELCGEVRVHGKVLTPGTEVSVRGERGRFRFVKASTTSTGRQVLDFIGGPAGHEQWRSFYPERIKTVHRIARTRQNVA</sequence>
<keyword evidence="3" id="KW-1185">Reference proteome</keyword>
<gene>
    <name evidence="2" type="ORF">SEA_TAQUITO_40</name>
</gene>
<accession>A0A1D8EQ45</accession>
<feature type="domain" description="DUF7246" evidence="1">
    <location>
        <begin position="8"/>
        <end position="98"/>
    </location>
</feature>
<evidence type="ECO:0000313" key="2">
    <source>
        <dbReference type="EMBL" id="AOT23160.1"/>
    </source>
</evidence>